<evidence type="ECO:0000313" key="3">
    <source>
        <dbReference type="Proteomes" id="UP000625711"/>
    </source>
</evidence>
<gene>
    <name evidence="2" type="ORF">GWI33_006250</name>
</gene>
<keyword evidence="1" id="KW-0175">Coiled coil</keyword>
<reference evidence="2" key="1">
    <citation type="submission" date="2020-08" db="EMBL/GenBank/DDBJ databases">
        <title>Genome sequencing and assembly of the red palm weevil Rhynchophorus ferrugineus.</title>
        <authorList>
            <person name="Dias G.B."/>
            <person name="Bergman C.M."/>
            <person name="Manee M."/>
        </authorList>
    </citation>
    <scope>NUCLEOTIDE SEQUENCE</scope>
    <source>
        <strain evidence="2">AA-2017</strain>
        <tissue evidence="2">Whole larva</tissue>
    </source>
</reference>
<feature type="coiled-coil region" evidence="1">
    <location>
        <begin position="239"/>
        <end position="280"/>
    </location>
</feature>
<name>A0A834IGE5_RHYFE</name>
<keyword evidence="3" id="KW-1185">Reference proteome</keyword>
<dbReference type="EMBL" id="JAACXV010000310">
    <property type="protein sequence ID" value="KAF7280254.1"/>
    <property type="molecule type" value="Genomic_DNA"/>
</dbReference>
<dbReference type="AlphaFoldDB" id="A0A834IGE5"/>
<feature type="coiled-coil region" evidence="1">
    <location>
        <begin position="321"/>
        <end position="362"/>
    </location>
</feature>
<dbReference type="Proteomes" id="UP000625711">
    <property type="component" value="Unassembled WGS sequence"/>
</dbReference>
<dbReference type="OrthoDB" id="206339at2759"/>
<protein>
    <recommendedName>
        <fullName evidence="4">LisH domain-containing protein</fullName>
    </recommendedName>
</protein>
<accession>A0A834IGE5</accession>
<comment type="caution">
    <text evidence="2">The sequence shown here is derived from an EMBL/GenBank/DDBJ whole genome shotgun (WGS) entry which is preliminary data.</text>
</comment>
<feature type="coiled-coil region" evidence="1">
    <location>
        <begin position="392"/>
        <end position="426"/>
    </location>
</feature>
<evidence type="ECO:0000256" key="1">
    <source>
        <dbReference type="SAM" id="Coils"/>
    </source>
</evidence>
<proteinExistence type="predicted"/>
<sequence length="429" mass="50163">MDNLEKLEPALSQKLDLTEIPAEEFQRVLTVWLEEKGLLANLKSYMKFQMINMLRNTVMGKNLRKKSSEVFSLAQQALHLIVAEYLWQNQCQFTFSLFSSEVNLTNVMPDSKLFSFMNERTDNEKMFDKNNVVHILELVGFSKQNAQFSKLLRLYFEKNNTLLNCLVNILSENYTDIQDPEKCTEFEQKDIEDDFLQNVLKAFRTSHLQTDVQKQLIHHIKLCYDLKVKTFESQCVKLVNKFKKELSGHESKIKKLNGQKKCLEKQIKKIQSENLILRDQSQKIPENTRNVLVEHYLENINPNVCNQEHCGDECKKNVRLCGQYKREIDRLKAENKNQKIEIEQLLSRCNALVDEINGCQNKISLINIKMQEQDSGEINDQMRSDSLSFSSDNNTEEIVLQAKEKLKLLEEESTQLDLKFKALINKHIL</sequence>
<evidence type="ECO:0008006" key="4">
    <source>
        <dbReference type="Google" id="ProtNLM"/>
    </source>
</evidence>
<evidence type="ECO:0000313" key="2">
    <source>
        <dbReference type="EMBL" id="KAF7280254.1"/>
    </source>
</evidence>
<organism evidence="2 3">
    <name type="scientific">Rhynchophorus ferrugineus</name>
    <name type="common">Red palm weevil</name>
    <name type="synonym">Curculio ferrugineus</name>
    <dbReference type="NCBI Taxonomy" id="354439"/>
    <lineage>
        <taxon>Eukaryota</taxon>
        <taxon>Metazoa</taxon>
        <taxon>Ecdysozoa</taxon>
        <taxon>Arthropoda</taxon>
        <taxon>Hexapoda</taxon>
        <taxon>Insecta</taxon>
        <taxon>Pterygota</taxon>
        <taxon>Neoptera</taxon>
        <taxon>Endopterygota</taxon>
        <taxon>Coleoptera</taxon>
        <taxon>Polyphaga</taxon>
        <taxon>Cucujiformia</taxon>
        <taxon>Curculionidae</taxon>
        <taxon>Dryophthorinae</taxon>
        <taxon>Rhynchophorus</taxon>
    </lineage>
</organism>